<dbReference type="Proteomes" id="UP000580250">
    <property type="component" value="Unassembled WGS sequence"/>
</dbReference>
<dbReference type="InterPro" id="IPR027417">
    <property type="entry name" value="P-loop_NTPase"/>
</dbReference>
<feature type="region of interest" description="Disordered" evidence="4">
    <location>
        <begin position="1"/>
        <end position="21"/>
    </location>
</feature>
<dbReference type="InterPro" id="IPR038729">
    <property type="entry name" value="Rad50/SbcC_AAA"/>
</dbReference>
<dbReference type="GO" id="GO:0016887">
    <property type="term" value="F:ATP hydrolysis activity"/>
    <property type="evidence" value="ECO:0007669"/>
    <property type="project" value="InterPro"/>
</dbReference>
<dbReference type="Gene3D" id="3.40.50.300">
    <property type="entry name" value="P-loop containing nucleotide triphosphate hydrolases"/>
    <property type="match status" value="1"/>
</dbReference>
<sequence>MNRISEDKENKIEPQDSFEEDYESTIPPVVNRQLGHGCIDKIVFKNFLTYNYVECRPGPYLNVIIGPNGTGKSSIICGICLALGGSPKILGRSDNISDFVMHGKDEGSVELSIHFALLGLCEYAFFLSSMSPDGLILNVWHLPCLKAGIFLQKMQALSISYLNSFKQQN</sequence>
<dbReference type="AlphaFoldDB" id="A0A6V7TPN4"/>
<dbReference type="Pfam" id="PF13476">
    <property type="entry name" value="AAA_23"/>
    <property type="match status" value="1"/>
</dbReference>
<comment type="similarity">
    <text evidence="1">Belongs to the SMC family. SMC5 subfamily.</text>
</comment>
<name>A0A6V7TPN4_MELEN</name>
<dbReference type="EMBL" id="CAJEWN010000009">
    <property type="protein sequence ID" value="CAD2130258.1"/>
    <property type="molecule type" value="Genomic_DNA"/>
</dbReference>
<evidence type="ECO:0000259" key="5">
    <source>
        <dbReference type="Pfam" id="PF13476"/>
    </source>
</evidence>
<dbReference type="GO" id="GO:0005634">
    <property type="term" value="C:nucleus"/>
    <property type="evidence" value="ECO:0007669"/>
    <property type="project" value="TreeGrafter"/>
</dbReference>
<keyword evidence="3" id="KW-0175">Coiled coil</keyword>
<dbReference type="PANTHER" id="PTHR45916:SF1">
    <property type="entry name" value="STRUCTURAL MAINTENANCE OF CHROMOSOMES PROTEIN 5"/>
    <property type="match status" value="1"/>
</dbReference>
<reference evidence="6 7" key="1">
    <citation type="submission" date="2020-08" db="EMBL/GenBank/DDBJ databases">
        <authorList>
            <person name="Koutsovoulos G."/>
            <person name="Danchin GJ E."/>
        </authorList>
    </citation>
    <scope>NUCLEOTIDE SEQUENCE [LARGE SCALE GENOMIC DNA]</scope>
</reference>
<gene>
    <name evidence="6" type="ORF">MENT_LOCUS2892</name>
</gene>
<dbReference type="GO" id="GO:0000724">
    <property type="term" value="P:double-strand break repair via homologous recombination"/>
    <property type="evidence" value="ECO:0007669"/>
    <property type="project" value="TreeGrafter"/>
</dbReference>
<evidence type="ECO:0000256" key="4">
    <source>
        <dbReference type="SAM" id="MobiDB-lite"/>
    </source>
</evidence>
<evidence type="ECO:0000313" key="7">
    <source>
        <dbReference type="Proteomes" id="UP000580250"/>
    </source>
</evidence>
<organism evidence="6 7">
    <name type="scientific">Meloidogyne enterolobii</name>
    <name type="common">Root-knot nematode worm</name>
    <name type="synonym">Meloidogyne mayaguensis</name>
    <dbReference type="NCBI Taxonomy" id="390850"/>
    <lineage>
        <taxon>Eukaryota</taxon>
        <taxon>Metazoa</taxon>
        <taxon>Ecdysozoa</taxon>
        <taxon>Nematoda</taxon>
        <taxon>Chromadorea</taxon>
        <taxon>Rhabditida</taxon>
        <taxon>Tylenchina</taxon>
        <taxon>Tylenchomorpha</taxon>
        <taxon>Tylenchoidea</taxon>
        <taxon>Meloidogynidae</taxon>
        <taxon>Meloidogyninae</taxon>
        <taxon>Meloidogyne</taxon>
    </lineage>
</organism>
<feature type="domain" description="Rad50/SbcC-type AAA" evidence="5">
    <location>
        <begin position="41"/>
        <end position="110"/>
    </location>
</feature>
<evidence type="ECO:0000256" key="3">
    <source>
        <dbReference type="ARBA" id="ARBA00023054"/>
    </source>
</evidence>
<evidence type="ECO:0000256" key="1">
    <source>
        <dbReference type="ARBA" id="ARBA00010171"/>
    </source>
</evidence>
<dbReference type="PANTHER" id="PTHR45916">
    <property type="entry name" value="STRUCTURAL MAINTENANCE OF CHROMOSOMES PROTEIN 5"/>
    <property type="match status" value="1"/>
</dbReference>
<accession>A0A6V7TPN4</accession>
<protein>
    <recommendedName>
        <fullName evidence="2">Structural maintenance of chromosomes protein 5</fullName>
    </recommendedName>
</protein>
<dbReference type="SUPFAM" id="SSF52540">
    <property type="entry name" value="P-loop containing nucleoside triphosphate hydrolases"/>
    <property type="match status" value="1"/>
</dbReference>
<evidence type="ECO:0000256" key="2">
    <source>
        <dbReference type="ARBA" id="ARBA00018687"/>
    </source>
</evidence>
<evidence type="ECO:0000313" key="6">
    <source>
        <dbReference type="EMBL" id="CAD2130258.1"/>
    </source>
</evidence>
<feature type="compositionally biased region" description="Basic and acidic residues" evidence="4">
    <location>
        <begin position="1"/>
        <end position="14"/>
    </location>
</feature>
<proteinExistence type="inferred from homology"/>
<comment type="caution">
    <text evidence="6">The sequence shown here is derived from an EMBL/GenBank/DDBJ whole genome shotgun (WGS) entry which is preliminary data.</text>
</comment>
<dbReference type="OrthoDB" id="10254973at2759"/>
<dbReference type="GO" id="GO:0030915">
    <property type="term" value="C:Smc5-Smc6 complex"/>
    <property type="evidence" value="ECO:0007669"/>
    <property type="project" value="TreeGrafter"/>
</dbReference>
<dbReference type="GO" id="GO:0003697">
    <property type="term" value="F:single-stranded DNA binding"/>
    <property type="evidence" value="ECO:0007669"/>
    <property type="project" value="TreeGrafter"/>
</dbReference>